<dbReference type="Proteomes" id="UP000595466">
    <property type="component" value="Chromosome"/>
</dbReference>
<dbReference type="GeneID" id="77217485"/>
<dbReference type="SMART" id="SM00422">
    <property type="entry name" value="HTH_MERR"/>
    <property type="match status" value="1"/>
</dbReference>
<evidence type="ECO:0000313" key="10">
    <source>
        <dbReference type="Proteomes" id="UP000094892"/>
    </source>
</evidence>
<evidence type="ECO:0000313" key="6">
    <source>
        <dbReference type="EMBL" id="QQM60267.1"/>
    </source>
</evidence>
<evidence type="ECO:0000313" key="4">
    <source>
        <dbReference type="EMBL" id="KZV01446.1"/>
    </source>
</evidence>
<evidence type="ECO:0000313" key="3">
    <source>
        <dbReference type="EMBL" id="KZU94403.1"/>
    </source>
</evidence>
<evidence type="ECO:0000313" key="8">
    <source>
        <dbReference type="Proteomes" id="UP000076882"/>
    </source>
</evidence>
<dbReference type="Proteomes" id="UP000076872">
    <property type="component" value="Unassembled WGS sequence"/>
</dbReference>
<dbReference type="EMBL" id="MCOL01000001">
    <property type="protein sequence ID" value="ODO61003.1"/>
    <property type="molecule type" value="Genomic_DNA"/>
</dbReference>
<gene>
    <name evidence="6" type="ORF">JH395_11105</name>
    <name evidence="3" type="ORF">Lp19_2377</name>
    <name evidence="5" type="ORF">LPJSA22_00952</name>
    <name evidence="4" type="ORF">NAB2_2066</name>
    <name evidence="2" type="ORF">Nizo2260_1253</name>
</gene>
<reference evidence="6 11" key="3">
    <citation type="submission" date="2020-12" db="EMBL/GenBank/DDBJ databases">
        <title>Whole genome sequencing of Lactobacillus plantarum PC518.</title>
        <authorList>
            <person name="Guo Q."/>
        </authorList>
    </citation>
    <scope>NUCLEOTIDE SEQUENCE [LARGE SCALE GENOMIC DNA]</scope>
    <source>
        <strain evidence="6 11">PC518</strain>
    </source>
</reference>
<evidence type="ECO:0000313" key="5">
    <source>
        <dbReference type="EMBL" id="ODO61003.1"/>
    </source>
</evidence>
<dbReference type="KEGG" id="lpb:SH83_04105"/>
<dbReference type="CDD" id="cd01105">
    <property type="entry name" value="HTH_GlnR-like"/>
    <property type="match status" value="1"/>
</dbReference>
<reference evidence="5 10" key="2">
    <citation type="submission" date="2016-08" db="EMBL/GenBank/DDBJ databases">
        <title>Genome sequencing of Lactobacillus plantarum JSA22, isolated from fermented soybean paste.</title>
        <authorList>
            <person name="Choi H.S."/>
        </authorList>
    </citation>
    <scope>NUCLEOTIDE SEQUENCE [LARGE SCALE GENOMIC DNA]</scope>
    <source>
        <strain evidence="5 10">JSA22</strain>
    </source>
</reference>
<dbReference type="EMBL" id="LUXO01000033">
    <property type="protein sequence ID" value="KZV01446.1"/>
    <property type="molecule type" value="Genomic_DNA"/>
</dbReference>
<dbReference type="RefSeq" id="WP_003641224.1">
    <property type="nucleotide sequence ID" value="NZ_AP018405.1"/>
</dbReference>
<evidence type="ECO:0000313" key="11">
    <source>
        <dbReference type="Proteomes" id="UP000595466"/>
    </source>
</evidence>
<evidence type="ECO:0000313" key="9">
    <source>
        <dbReference type="Proteomes" id="UP000076989"/>
    </source>
</evidence>
<dbReference type="InterPro" id="IPR000551">
    <property type="entry name" value="MerR-type_HTH_dom"/>
</dbReference>
<proteinExistence type="predicted"/>
<evidence type="ECO:0000259" key="1">
    <source>
        <dbReference type="PROSITE" id="PS50937"/>
    </source>
</evidence>
<accession>A0A166JR33</accession>
<dbReference type="EMBL" id="CP066817">
    <property type="protein sequence ID" value="QQM60267.1"/>
    <property type="molecule type" value="Genomic_DNA"/>
</dbReference>
<evidence type="ECO:0000313" key="7">
    <source>
        <dbReference type="Proteomes" id="UP000076872"/>
    </source>
</evidence>
<dbReference type="InterPro" id="IPR009061">
    <property type="entry name" value="DNA-bd_dom_put_sf"/>
</dbReference>
<dbReference type="Pfam" id="PF13411">
    <property type="entry name" value="MerR_1"/>
    <property type="match status" value="1"/>
</dbReference>
<dbReference type="Proteomes" id="UP000076882">
    <property type="component" value="Unassembled WGS sequence"/>
</dbReference>
<dbReference type="Proteomes" id="UP000076989">
    <property type="component" value="Unassembled WGS sequence"/>
</dbReference>
<dbReference type="GO" id="GO:0006355">
    <property type="term" value="P:regulation of DNA-templated transcription"/>
    <property type="evidence" value="ECO:0007669"/>
    <property type="project" value="InterPro"/>
</dbReference>
<dbReference type="SUPFAM" id="SSF46955">
    <property type="entry name" value="Putative DNA-binding domain"/>
    <property type="match status" value="1"/>
</dbReference>
<protein>
    <submittedName>
        <fullName evidence="2 6">Transcriptional regulator</fullName>
    </submittedName>
    <submittedName>
        <fullName evidence="3">Putative transcriptional regulator</fullName>
    </submittedName>
</protein>
<dbReference type="GO" id="GO:0003677">
    <property type="term" value="F:DNA binding"/>
    <property type="evidence" value="ECO:0007669"/>
    <property type="project" value="InterPro"/>
</dbReference>
<dbReference type="PATRIC" id="fig|1590.142.peg.916"/>
<sequence length="154" mass="18362">MDKQEDGVFFKKFKEQLGKHQFTIGISDLAKMTGVSQTQLRYWEQKNYIHSLKVSEKNTTHRYSYGMLMRVHFIKMMLDEGFTLAAAVERADGYNNQMEMMRIFMMTAFQGIEERDGHHMVKLGYFDEAKTQQLYCYIQDETPHYRLYPVKSER</sequence>
<dbReference type="EMBL" id="LUWI01000018">
    <property type="protein sequence ID" value="KZU05273.1"/>
    <property type="molecule type" value="Genomic_DNA"/>
</dbReference>
<dbReference type="AlphaFoldDB" id="A0A166JR33"/>
<dbReference type="Proteomes" id="UP000094892">
    <property type="component" value="Unassembled WGS sequence"/>
</dbReference>
<dbReference type="OMA" id="QGFTLAM"/>
<evidence type="ECO:0000313" key="2">
    <source>
        <dbReference type="EMBL" id="KZU05273.1"/>
    </source>
</evidence>
<dbReference type="PROSITE" id="PS50937">
    <property type="entry name" value="HTH_MERR_2"/>
    <property type="match status" value="1"/>
</dbReference>
<organism evidence="3 8">
    <name type="scientific">Lactiplantibacillus plantarum</name>
    <name type="common">Lactobacillus plantarum</name>
    <dbReference type="NCBI Taxonomy" id="1590"/>
    <lineage>
        <taxon>Bacteria</taxon>
        <taxon>Bacillati</taxon>
        <taxon>Bacillota</taxon>
        <taxon>Bacilli</taxon>
        <taxon>Lactobacillales</taxon>
        <taxon>Lactobacillaceae</taxon>
        <taxon>Lactiplantibacillus</taxon>
    </lineage>
</organism>
<dbReference type="EMBL" id="LUXM01000033">
    <property type="protein sequence ID" value="KZU94403.1"/>
    <property type="molecule type" value="Genomic_DNA"/>
</dbReference>
<dbReference type="Gene3D" id="1.10.1660.10">
    <property type="match status" value="1"/>
</dbReference>
<reference evidence="7 8" key="1">
    <citation type="submission" date="2016-03" db="EMBL/GenBank/DDBJ databases">
        <title>Comparative genomics of 54 Lactobacillus plantarum strains reveals genomic uncoupling from niche constraints.</title>
        <authorList>
            <person name="Martino M.E."/>
        </authorList>
    </citation>
    <scope>NUCLEOTIDE SEQUENCE [LARGE SCALE GENOMIC DNA]</scope>
    <source>
        <strain evidence="3 8">19.1</strain>
        <strain evidence="4 7">NAB2</strain>
        <strain evidence="2 9">Nizo2260</strain>
    </source>
</reference>
<feature type="domain" description="HTH merR-type" evidence="1">
    <location>
        <begin position="23"/>
        <end position="93"/>
    </location>
</feature>
<name>A0A166JR33_LACPN</name>